<proteinExistence type="predicted"/>
<accession>A0A6P2SAQ8</accession>
<dbReference type="EMBL" id="CABVPW010000048">
    <property type="protein sequence ID" value="VWC40203.1"/>
    <property type="molecule type" value="Genomic_DNA"/>
</dbReference>
<organism evidence="1 2">
    <name type="scientific">Burkholderia lata (strain ATCC 17760 / DSM 23089 / LMG 22485 / NCIMB 9086 / R18194 / 383)</name>
    <dbReference type="NCBI Taxonomy" id="482957"/>
    <lineage>
        <taxon>Bacteria</taxon>
        <taxon>Pseudomonadati</taxon>
        <taxon>Pseudomonadota</taxon>
        <taxon>Betaproteobacteria</taxon>
        <taxon>Burkholderiales</taxon>
        <taxon>Burkholderiaceae</taxon>
        <taxon>Burkholderia</taxon>
        <taxon>Burkholderia cepacia complex</taxon>
    </lineage>
</organism>
<reference evidence="1 2" key="1">
    <citation type="submission" date="2019-09" db="EMBL/GenBank/DDBJ databases">
        <authorList>
            <person name="Depoorter E."/>
        </authorList>
    </citation>
    <scope>NUCLEOTIDE SEQUENCE [LARGE SCALE GENOMIC DNA]</scope>
    <source>
        <strain evidence="1">LMG 23254</strain>
    </source>
</reference>
<dbReference type="Proteomes" id="UP000494218">
    <property type="component" value="Unassembled WGS sequence"/>
</dbReference>
<sequence>MIRIENIETMTPQQERDFWTLFSSDIARDDGAVARRHLDAGNPVYCKTENTPKGTIEKRFPDGRRQLVTWDSKGEHVVSELALS</sequence>
<evidence type="ECO:0000313" key="1">
    <source>
        <dbReference type="EMBL" id="VWC40203.1"/>
    </source>
</evidence>
<protein>
    <submittedName>
        <fullName evidence="1">Uncharacterized protein</fullName>
    </submittedName>
</protein>
<dbReference type="AlphaFoldDB" id="A0A6P2SAQ8"/>
<dbReference type="RefSeq" id="WP_083264185.1">
    <property type="nucleotide sequence ID" value="NZ_CABVPW010000048.1"/>
</dbReference>
<name>A0A6P2SAQ8_BURL3</name>
<gene>
    <name evidence="1" type="ORF">BLA23254_06907</name>
</gene>
<evidence type="ECO:0000313" key="2">
    <source>
        <dbReference type="Proteomes" id="UP000494218"/>
    </source>
</evidence>